<gene>
    <name evidence="3" type="ORF">SAMN05421543_10275</name>
</gene>
<feature type="domain" description="DUF4395" evidence="2">
    <location>
        <begin position="7"/>
        <end position="131"/>
    </location>
</feature>
<reference evidence="4" key="1">
    <citation type="submission" date="2016-10" db="EMBL/GenBank/DDBJ databases">
        <authorList>
            <person name="Varghese N."/>
        </authorList>
    </citation>
    <scope>NUCLEOTIDE SEQUENCE [LARGE SCALE GENOMIC DNA]</scope>
    <source>
        <strain evidence="4">DSM 17980</strain>
    </source>
</reference>
<feature type="transmembrane region" description="Helical" evidence="1">
    <location>
        <begin position="111"/>
        <end position="130"/>
    </location>
</feature>
<evidence type="ECO:0000313" key="4">
    <source>
        <dbReference type="Proteomes" id="UP000183508"/>
    </source>
</evidence>
<dbReference type="STRING" id="392015.SAMN05421543_10275"/>
<dbReference type="InterPro" id="IPR025508">
    <property type="entry name" value="DUF4395"/>
</dbReference>
<keyword evidence="1" id="KW-0472">Membrane</keyword>
<proteinExistence type="predicted"/>
<dbReference type="PIRSF" id="PIRSF030042">
    <property type="entry name" value="UCP030042"/>
    <property type="match status" value="1"/>
</dbReference>
<dbReference type="OrthoDB" id="2376580at2"/>
<evidence type="ECO:0000256" key="1">
    <source>
        <dbReference type="SAM" id="Phobius"/>
    </source>
</evidence>
<feature type="transmembrane region" description="Helical" evidence="1">
    <location>
        <begin position="82"/>
        <end position="105"/>
    </location>
</feature>
<accession>A0A1I7G8U9</accession>
<dbReference type="AlphaFoldDB" id="A0A1I7G8U9"/>
<sequence>MSKPDSIPRPLVRANQWVIVLAVLAAWATGWVWWLAVPLVAGLLGRLFGWNPVMRAAALFLKKEPSAYVPEDRRQQEFSQTIAIVCLAVALIAHVLHWTAVFWVFSALVAVAAFVAILGFCVGCFIHYQWTQYRYRRQQRASHV</sequence>
<keyword evidence="1" id="KW-0812">Transmembrane</keyword>
<dbReference type="RefSeq" id="WP_074949426.1">
    <property type="nucleotide sequence ID" value="NZ_FPBV01000002.1"/>
</dbReference>
<dbReference type="Proteomes" id="UP000183508">
    <property type="component" value="Unassembled WGS sequence"/>
</dbReference>
<keyword evidence="1" id="KW-1133">Transmembrane helix</keyword>
<name>A0A1I7G8U9_9BACL</name>
<keyword evidence="4" id="KW-1185">Reference proteome</keyword>
<evidence type="ECO:0000259" key="2">
    <source>
        <dbReference type="Pfam" id="PF14340"/>
    </source>
</evidence>
<protein>
    <recommendedName>
        <fullName evidence="2">DUF4395 domain-containing protein</fullName>
    </recommendedName>
</protein>
<dbReference type="Pfam" id="PF14340">
    <property type="entry name" value="DUF4395"/>
    <property type="match status" value="1"/>
</dbReference>
<dbReference type="InterPro" id="IPR016942">
    <property type="entry name" value="UCP030042"/>
</dbReference>
<organism evidence="3 4">
    <name type="scientific">Alicyclobacillus macrosporangiidus</name>
    <dbReference type="NCBI Taxonomy" id="392015"/>
    <lineage>
        <taxon>Bacteria</taxon>
        <taxon>Bacillati</taxon>
        <taxon>Bacillota</taxon>
        <taxon>Bacilli</taxon>
        <taxon>Bacillales</taxon>
        <taxon>Alicyclobacillaceae</taxon>
        <taxon>Alicyclobacillus</taxon>
    </lineage>
</organism>
<feature type="transmembrane region" description="Helical" evidence="1">
    <location>
        <begin position="12"/>
        <end position="34"/>
    </location>
</feature>
<dbReference type="EMBL" id="FPBV01000002">
    <property type="protein sequence ID" value="SFU44879.1"/>
    <property type="molecule type" value="Genomic_DNA"/>
</dbReference>
<evidence type="ECO:0000313" key="3">
    <source>
        <dbReference type="EMBL" id="SFU44879.1"/>
    </source>
</evidence>